<keyword evidence="2" id="KW-1185">Reference proteome</keyword>
<protein>
    <submittedName>
        <fullName evidence="1">Uncharacterized protein</fullName>
    </submittedName>
</protein>
<reference evidence="1 2" key="1">
    <citation type="submission" date="2018-11" db="EMBL/GenBank/DDBJ databases">
        <authorList>
            <consortium name="Pathogen Informatics"/>
        </authorList>
    </citation>
    <scope>NUCLEOTIDE SEQUENCE [LARGE SCALE GENOMIC DNA]</scope>
    <source>
        <strain>Denwood</strain>
        <strain evidence="2">Zambia</strain>
    </source>
</reference>
<name>A0A183Q2L3_9TREM</name>
<evidence type="ECO:0000313" key="1">
    <source>
        <dbReference type="EMBL" id="VDP83501.1"/>
    </source>
</evidence>
<dbReference type="AlphaFoldDB" id="A0A183Q2L3"/>
<sequence>MAIKQIKSGKAVGPKNISAEALKSDVEVTANMLHFLFKKIWEEEQVPMDWKEHLIKIPKRGYLSRCESYRGVTLLSVPGRVFSSVAKPDERCSRRPTSRLIGWVP</sequence>
<dbReference type="EMBL" id="UZAL01045531">
    <property type="protein sequence ID" value="VDP83501.1"/>
    <property type="molecule type" value="Genomic_DNA"/>
</dbReference>
<accession>A0A183Q2L3</accession>
<dbReference type="PANTHER" id="PTHR19446">
    <property type="entry name" value="REVERSE TRANSCRIPTASES"/>
    <property type="match status" value="1"/>
</dbReference>
<dbReference type="STRING" id="31246.A0A183Q2L3"/>
<evidence type="ECO:0000313" key="2">
    <source>
        <dbReference type="Proteomes" id="UP000269396"/>
    </source>
</evidence>
<proteinExistence type="predicted"/>
<dbReference type="Proteomes" id="UP000269396">
    <property type="component" value="Unassembled WGS sequence"/>
</dbReference>
<organism evidence="1 2">
    <name type="scientific">Schistosoma mattheei</name>
    <dbReference type="NCBI Taxonomy" id="31246"/>
    <lineage>
        <taxon>Eukaryota</taxon>
        <taxon>Metazoa</taxon>
        <taxon>Spiralia</taxon>
        <taxon>Lophotrochozoa</taxon>
        <taxon>Platyhelminthes</taxon>
        <taxon>Trematoda</taxon>
        <taxon>Digenea</taxon>
        <taxon>Strigeidida</taxon>
        <taxon>Schistosomatoidea</taxon>
        <taxon>Schistosomatidae</taxon>
        <taxon>Schistosoma</taxon>
    </lineage>
</organism>
<gene>
    <name evidence="1" type="ORF">SMTD_LOCUS20849</name>
</gene>